<sequence>MRNLWTCPECGSPSRLRHSRLMPGAPGSSYQQCTEPACGWCGNATHVAKKTLTPSALSEDDKTAARREAAANRDSSRPQWECFECHSRCVVRTSKQLLSDYRVTYLKCTREGCGWHGIGEYVVDKTISPSGIPNPEYQRRLAGHLPYEFKPMMKPPVDFFSELLKPQKI</sequence>
<dbReference type="EMBL" id="CP159578">
    <property type="protein sequence ID" value="XCJ80856.1"/>
    <property type="molecule type" value="Genomic_DNA"/>
</dbReference>
<evidence type="ECO:0000313" key="2">
    <source>
        <dbReference type="EMBL" id="XCJ80856.1"/>
    </source>
</evidence>
<dbReference type="AlphaFoldDB" id="A0AB74UIW8"/>
<evidence type="ECO:0000256" key="1">
    <source>
        <dbReference type="SAM" id="MobiDB-lite"/>
    </source>
</evidence>
<proteinExistence type="predicted"/>
<accession>A0AB74UIW8</accession>
<feature type="compositionally biased region" description="Basic and acidic residues" evidence="1">
    <location>
        <begin position="59"/>
        <end position="72"/>
    </location>
</feature>
<name>A0AB74UIW8_9GAMM</name>
<gene>
    <name evidence="2" type="ORF">ABV408_06625</name>
</gene>
<organism evidence="2">
    <name type="scientific">Salinicola endophyticus</name>
    <dbReference type="NCBI Taxonomy" id="1949083"/>
    <lineage>
        <taxon>Bacteria</taxon>
        <taxon>Pseudomonadati</taxon>
        <taxon>Pseudomonadota</taxon>
        <taxon>Gammaproteobacteria</taxon>
        <taxon>Oceanospirillales</taxon>
        <taxon>Halomonadaceae</taxon>
        <taxon>Salinicola</taxon>
    </lineage>
</organism>
<protein>
    <submittedName>
        <fullName evidence="2">Ogr/Delta-like zinc finger family protein</fullName>
    </submittedName>
</protein>
<reference evidence="2" key="1">
    <citation type="submission" date="2024-06" db="EMBL/GenBank/DDBJ databases">
        <title>Complete genome of Salinicola endophyticus HNIBRBA4755.</title>
        <authorList>
            <person name="Shin S.Y."/>
            <person name="Kang H."/>
            <person name="Song J."/>
        </authorList>
    </citation>
    <scope>NUCLEOTIDE SEQUENCE</scope>
    <source>
        <strain evidence="2">HNIBRBA4755</strain>
    </source>
</reference>
<feature type="region of interest" description="Disordered" evidence="1">
    <location>
        <begin position="52"/>
        <end position="72"/>
    </location>
</feature>
<dbReference type="RefSeq" id="WP_353981665.1">
    <property type="nucleotide sequence ID" value="NZ_CP159578.1"/>
</dbReference>